<gene>
    <name evidence="1" type="ORF">PMG71_14235</name>
</gene>
<comment type="caution">
    <text evidence="1">The sequence shown here is derived from an EMBL/GenBank/DDBJ whole genome shotgun (WGS) entry which is preliminary data.</text>
</comment>
<sequence length="114" mass="13006">MATITLEVPDELVPHLNALGDRLPTVLQQCLQAPLPNHVYHYILDFLANRPTPEEIATFRPTPEMCDRLQILLQRSKAETLTPEEQAELDEYERIEHLIVMLKAGHLSHLTTST</sequence>
<name>A0ABT7AX17_9CYAN</name>
<proteinExistence type="predicted"/>
<accession>A0ABT7AX17</accession>
<dbReference type="Proteomes" id="UP001235303">
    <property type="component" value="Unassembled WGS sequence"/>
</dbReference>
<organism evidence="1 2">
    <name type="scientific">Roseofilum acuticapitatum BLCC-M154</name>
    <dbReference type="NCBI Taxonomy" id="3022444"/>
    <lineage>
        <taxon>Bacteria</taxon>
        <taxon>Bacillati</taxon>
        <taxon>Cyanobacteriota</taxon>
        <taxon>Cyanophyceae</taxon>
        <taxon>Desertifilales</taxon>
        <taxon>Desertifilaceae</taxon>
        <taxon>Roseofilum</taxon>
        <taxon>Roseofilum acuticapitatum</taxon>
    </lineage>
</organism>
<keyword evidence="2" id="KW-1185">Reference proteome</keyword>
<dbReference type="RefSeq" id="WP_283754349.1">
    <property type="nucleotide sequence ID" value="NZ_JAQOSP010000092.1"/>
</dbReference>
<evidence type="ECO:0000313" key="1">
    <source>
        <dbReference type="EMBL" id="MDJ1170588.1"/>
    </source>
</evidence>
<reference evidence="1 2" key="1">
    <citation type="submission" date="2023-01" db="EMBL/GenBank/DDBJ databases">
        <title>Novel diversity within Roseofilum (Cyanobacteria; Desertifilaceae) from marine benthic mats with descriptions of four novel species.</title>
        <authorList>
            <person name="Wang Y."/>
            <person name="Berthold D.E."/>
            <person name="Hu J."/>
            <person name="Lefler F.W."/>
            <person name="Laughinghouse H.D. IV."/>
        </authorList>
    </citation>
    <scope>NUCLEOTIDE SEQUENCE [LARGE SCALE GENOMIC DNA]</scope>
    <source>
        <strain evidence="1 2">BLCC-M154</strain>
    </source>
</reference>
<evidence type="ECO:0000313" key="2">
    <source>
        <dbReference type="Proteomes" id="UP001235303"/>
    </source>
</evidence>
<dbReference type="EMBL" id="JAQOSP010000092">
    <property type="protein sequence ID" value="MDJ1170588.1"/>
    <property type="molecule type" value="Genomic_DNA"/>
</dbReference>
<protein>
    <submittedName>
        <fullName evidence="1">Uncharacterized protein</fullName>
    </submittedName>
</protein>